<dbReference type="KEGG" id="pseg:D3H65_07270"/>
<feature type="domain" description="IraD/Gp25-like" evidence="1">
    <location>
        <begin position="26"/>
        <end position="115"/>
    </location>
</feature>
<reference evidence="2 3" key="1">
    <citation type="submission" date="2018-09" db="EMBL/GenBank/DDBJ databases">
        <title>Genome sequencing of strain 6GH32-13.</title>
        <authorList>
            <person name="Weon H.-Y."/>
            <person name="Heo J."/>
            <person name="Kwon S.-W."/>
        </authorList>
    </citation>
    <scope>NUCLEOTIDE SEQUENCE [LARGE SCALE GENOMIC DNA]</scope>
    <source>
        <strain evidence="2 3">5GH32-13</strain>
    </source>
</reference>
<dbReference type="InterPro" id="IPR007048">
    <property type="entry name" value="IraD/Gp25-like"/>
</dbReference>
<organism evidence="2 3">
    <name type="scientific">Paraflavitalea soli</name>
    <dbReference type="NCBI Taxonomy" id="2315862"/>
    <lineage>
        <taxon>Bacteria</taxon>
        <taxon>Pseudomonadati</taxon>
        <taxon>Bacteroidota</taxon>
        <taxon>Chitinophagia</taxon>
        <taxon>Chitinophagales</taxon>
        <taxon>Chitinophagaceae</taxon>
        <taxon>Paraflavitalea</taxon>
    </lineage>
</organism>
<dbReference type="RefSeq" id="WP_119049623.1">
    <property type="nucleotide sequence ID" value="NZ_CP032157.1"/>
</dbReference>
<name>A0A3B7MHW0_9BACT</name>
<evidence type="ECO:0000313" key="2">
    <source>
        <dbReference type="EMBL" id="AXY73788.1"/>
    </source>
</evidence>
<dbReference type="Gene3D" id="3.10.450.40">
    <property type="match status" value="1"/>
</dbReference>
<sequence length="130" mass="14917">MSFLGTGWSFPPAFDPQLGIVQMTSDEVDIQSSLEILLSTRLGERVMQPTYGCNLDEMLFEPLTTTLKTYIADLIRTAILYHEARITVNKIDMTESNDLEGLVLIKLEYTVKSTNSRYNYVFPYYKNEKT</sequence>
<dbReference type="SUPFAM" id="SSF160719">
    <property type="entry name" value="gpW/gp25-like"/>
    <property type="match status" value="1"/>
</dbReference>
<proteinExistence type="predicted"/>
<evidence type="ECO:0000313" key="3">
    <source>
        <dbReference type="Proteomes" id="UP000263900"/>
    </source>
</evidence>
<protein>
    <recommendedName>
        <fullName evidence="1">IraD/Gp25-like domain-containing protein</fullName>
    </recommendedName>
</protein>
<keyword evidence="3" id="KW-1185">Reference proteome</keyword>
<dbReference type="OrthoDB" id="9802846at2"/>
<gene>
    <name evidence="2" type="ORF">D3H65_07270</name>
</gene>
<dbReference type="EMBL" id="CP032157">
    <property type="protein sequence ID" value="AXY73788.1"/>
    <property type="molecule type" value="Genomic_DNA"/>
</dbReference>
<dbReference type="AlphaFoldDB" id="A0A3B7MHW0"/>
<evidence type="ECO:0000259" key="1">
    <source>
        <dbReference type="Pfam" id="PF04965"/>
    </source>
</evidence>
<dbReference type="Pfam" id="PF04965">
    <property type="entry name" value="GPW_gp25"/>
    <property type="match status" value="1"/>
</dbReference>
<accession>A0A3B7MHW0</accession>
<dbReference type="Proteomes" id="UP000263900">
    <property type="component" value="Chromosome"/>
</dbReference>